<keyword evidence="7" id="KW-0732">Signal</keyword>
<dbReference type="GO" id="GO:0004630">
    <property type="term" value="F:phospholipase D activity"/>
    <property type="evidence" value="ECO:0007669"/>
    <property type="project" value="UniProtKB-EC"/>
</dbReference>
<dbReference type="AlphaFoldDB" id="A0ABD3FJB5"/>
<evidence type="ECO:0000256" key="4">
    <source>
        <dbReference type="ARBA" id="ARBA00022801"/>
    </source>
</evidence>
<organism evidence="9 10">
    <name type="scientific">Phytophthora oleae</name>
    <dbReference type="NCBI Taxonomy" id="2107226"/>
    <lineage>
        <taxon>Eukaryota</taxon>
        <taxon>Sar</taxon>
        <taxon>Stramenopiles</taxon>
        <taxon>Oomycota</taxon>
        <taxon>Peronosporomycetes</taxon>
        <taxon>Peronosporales</taxon>
        <taxon>Peronosporaceae</taxon>
        <taxon>Phytophthora</taxon>
    </lineage>
</organism>
<dbReference type="Pfam" id="PF13091">
    <property type="entry name" value="PLDc_2"/>
    <property type="match status" value="1"/>
</dbReference>
<evidence type="ECO:0000256" key="1">
    <source>
        <dbReference type="ARBA" id="ARBA00000798"/>
    </source>
</evidence>
<dbReference type="GO" id="GO:0016042">
    <property type="term" value="P:lipid catabolic process"/>
    <property type="evidence" value="ECO:0007669"/>
    <property type="project" value="UniProtKB-KW"/>
</dbReference>
<evidence type="ECO:0000313" key="9">
    <source>
        <dbReference type="EMBL" id="KAL3665992.1"/>
    </source>
</evidence>
<evidence type="ECO:0000259" key="8">
    <source>
        <dbReference type="PROSITE" id="PS50035"/>
    </source>
</evidence>
<evidence type="ECO:0000256" key="6">
    <source>
        <dbReference type="ARBA" id="ARBA00023098"/>
    </source>
</evidence>
<dbReference type="InterPro" id="IPR015679">
    <property type="entry name" value="PLipase_D_fam"/>
</dbReference>
<dbReference type="CDD" id="cd09105">
    <property type="entry name" value="PLDc_vPLD1_2_like_2"/>
    <property type="match status" value="1"/>
</dbReference>
<dbReference type="InterPro" id="IPR001736">
    <property type="entry name" value="PLipase_D/transphosphatidylase"/>
</dbReference>
<accession>A0ABD3FJB5</accession>
<protein>
    <recommendedName>
        <fullName evidence="2">phospholipase D</fullName>
        <ecNumber evidence="2">3.1.4.4</ecNumber>
    </recommendedName>
</protein>
<evidence type="ECO:0000256" key="2">
    <source>
        <dbReference type="ARBA" id="ARBA00012027"/>
    </source>
</evidence>
<reference evidence="9 10" key="1">
    <citation type="submission" date="2024-09" db="EMBL/GenBank/DDBJ databases">
        <title>Genome sequencing and assembly of Phytophthora oleae, isolate VK10A, causative agent of rot of olive drupes.</title>
        <authorList>
            <person name="Conti Taguali S."/>
            <person name="Riolo M."/>
            <person name="La Spada F."/>
            <person name="Cacciola S.O."/>
            <person name="Dionisio G."/>
        </authorList>
    </citation>
    <scope>NUCLEOTIDE SEQUENCE [LARGE SCALE GENOMIC DNA]</scope>
    <source>
        <strain evidence="9 10">VK10A</strain>
    </source>
</reference>
<dbReference type="PANTHER" id="PTHR18896">
    <property type="entry name" value="PHOSPHOLIPASE D"/>
    <property type="match status" value="1"/>
</dbReference>
<feature type="domain" description="PLD phosphodiesterase" evidence="8">
    <location>
        <begin position="429"/>
        <end position="456"/>
    </location>
</feature>
<dbReference type="PANTHER" id="PTHR18896:SF76">
    <property type="entry name" value="PHOSPHOLIPASE"/>
    <property type="match status" value="1"/>
</dbReference>
<comment type="catalytic activity">
    <reaction evidence="1">
        <text>a 1,2-diacyl-sn-glycero-3-phosphocholine + H2O = a 1,2-diacyl-sn-glycero-3-phosphate + choline + H(+)</text>
        <dbReference type="Rhea" id="RHEA:14445"/>
        <dbReference type="ChEBI" id="CHEBI:15354"/>
        <dbReference type="ChEBI" id="CHEBI:15377"/>
        <dbReference type="ChEBI" id="CHEBI:15378"/>
        <dbReference type="ChEBI" id="CHEBI:57643"/>
        <dbReference type="ChEBI" id="CHEBI:58608"/>
        <dbReference type="EC" id="3.1.4.4"/>
    </reaction>
</comment>
<feature type="chain" id="PRO_5044867539" description="phospholipase D" evidence="7">
    <location>
        <begin position="25"/>
        <end position="564"/>
    </location>
</feature>
<dbReference type="Gene3D" id="3.30.870.10">
    <property type="entry name" value="Endonuclease Chain A"/>
    <property type="match status" value="2"/>
</dbReference>
<evidence type="ECO:0000313" key="10">
    <source>
        <dbReference type="Proteomes" id="UP001632037"/>
    </source>
</evidence>
<dbReference type="InterPro" id="IPR025202">
    <property type="entry name" value="PLD-like_dom"/>
</dbReference>
<proteinExistence type="predicted"/>
<keyword evidence="4" id="KW-0378">Hydrolase</keyword>
<name>A0ABD3FJB5_9STRA</name>
<keyword evidence="3" id="KW-0677">Repeat</keyword>
<comment type="caution">
    <text evidence="9">The sequence shown here is derived from an EMBL/GenBank/DDBJ whole genome shotgun (WGS) entry which is preliminary data.</text>
</comment>
<dbReference type="EMBL" id="JBIMZQ010000018">
    <property type="protein sequence ID" value="KAL3665992.1"/>
    <property type="molecule type" value="Genomic_DNA"/>
</dbReference>
<evidence type="ECO:0000256" key="3">
    <source>
        <dbReference type="ARBA" id="ARBA00022737"/>
    </source>
</evidence>
<evidence type="ECO:0000256" key="7">
    <source>
        <dbReference type="SAM" id="SignalP"/>
    </source>
</evidence>
<dbReference type="SMART" id="SM00155">
    <property type="entry name" value="PLDc"/>
    <property type="match status" value="2"/>
</dbReference>
<dbReference type="SUPFAM" id="SSF56024">
    <property type="entry name" value="Phospholipase D/nuclease"/>
    <property type="match status" value="2"/>
</dbReference>
<gene>
    <name evidence="9" type="ORF">V7S43_008790</name>
</gene>
<dbReference type="PROSITE" id="PS50035">
    <property type="entry name" value="PLD"/>
    <property type="match status" value="1"/>
</dbReference>
<keyword evidence="5" id="KW-0442">Lipid degradation</keyword>
<feature type="signal peptide" evidence="7">
    <location>
        <begin position="1"/>
        <end position="24"/>
    </location>
</feature>
<keyword evidence="6" id="KW-0443">Lipid metabolism</keyword>
<evidence type="ECO:0000256" key="5">
    <source>
        <dbReference type="ARBA" id="ARBA00022963"/>
    </source>
</evidence>
<dbReference type="Proteomes" id="UP001632037">
    <property type="component" value="Unassembled WGS sequence"/>
</dbReference>
<dbReference type="EC" id="3.1.4.4" evidence="2"/>
<keyword evidence="10" id="KW-1185">Reference proteome</keyword>
<sequence>MVFVHARTPLLVLVCVLVASPSAAFSFSTLFGNDDSEAVSTHDNPEAAPRQLLLDATDWFLTEQELTESRGGSPRSDMSTYTTGNAVTPFTAPNEFFNAVYDDLTSTKEGDRVLLTAWAAALPPLKPDVDPTGAKTRLDKVVAGVVKRGGTFNILGWASIQHRKRMIEVRKAINEITGSGQAVMILDDRLLYPLSSHHQKTLVIAANSSSDKGDQPLAYIGGLDFTTGRWDTMYHNATAIRDVAFNSSGHKGWDDSHFRIHAPAAKDVASNFLARWNSDYLPCQGLSDELLDYENPPYDHVPPMDYSSSKTSAKLGNQSVQIVRTFSCEYEHYEFAPHGENSIFRAHLKAIKNAKNFIYIEDQYFILVPELLDALLEVLPRIQRLIVVTNPQTEVFSTGGYIKYSYEMVTPLLKAFPNKFNLYTTKTERDVFVHSKLLIVDDVYLSVGSANWNRRSMTSDSEIAANIFDGDTVKTPEGIIVKKMAREFRIRKFQEMTGLRYDKLNAMTFLEAADKFEAAASASDKASILQHLKVDHHAYYIAITDIIRKVEDPQDTCSTERKRQ</sequence>